<dbReference type="InterPro" id="IPR014748">
    <property type="entry name" value="Enoyl-CoA_hydra_C"/>
</dbReference>
<dbReference type="Gene3D" id="3.90.226.10">
    <property type="entry name" value="2-enoyl-CoA Hydratase, Chain A, domain 1"/>
    <property type="match status" value="1"/>
</dbReference>
<dbReference type="Proteomes" id="UP000266273">
    <property type="component" value="Unassembled WGS sequence"/>
</dbReference>
<name>A0A397Q7Y7_9HYPH</name>
<dbReference type="EMBL" id="QXDF01000001">
    <property type="protein sequence ID" value="RIA55935.1"/>
    <property type="molecule type" value="Genomic_DNA"/>
</dbReference>
<keyword evidence="8" id="KW-1185">Reference proteome</keyword>
<dbReference type="CDD" id="cd06558">
    <property type="entry name" value="crotonase-like"/>
    <property type="match status" value="1"/>
</dbReference>
<dbReference type="GO" id="GO:0016836">
    <property type="term" value="F:hydro-lyase activity"/>
    <property type="evidence" value="ECO:0007669"/>
    <property type="project" value="TreeGrafter"/>
</dbReference>
<keyword evidence="3" id="KW-0809">Transit peptide</keyword>
<evidence type="ECO:0000313" key="7">
    <source>
        <dbReference type="EMBL" id="RIA55935.1"/>
    </source>
</evidence>
<dbReference type="PANTHER" id="PTHR43602">
    <property type="match status" value="1"/>
</dbReference>
<dbReference type="PANTHER" id="PTHR43602:SF1">
    <property type="entry name" value="ENOYL-COA HYDRATASE DOMAIN-CONTAINING PROTEIN 3, MITOCHONDRIAL"/>
    <property type="match status" value="1"/>
</dbReference>
<evidence type="ECO:0000256" key="6">
    <source>
        <dbReference type="ARBA" id="ARBA00040545"/>
    </source>
</evidence>
<dbReference type="InterPro" id="IPR052377">
    <property type="entry name" value="Mitochondrial_ECH-domain"/>
</dbReference>
<evidence type="ECO:0000256" key="5">
    <source>
        <dbReference type="ARBA" id="ARBA00037410"/>
    </source>
</evidence>
<dbReference type="AlphaFoldDB" id="A0A397Q7Y7"/>
<reference evidence="7 8" key="1">
    <citation type="submission" date="2018-08" db="EMBL/GenBank/DDBJ databases">
        <title>Genomic Encyclopedia of Archaeal and Bacterial Type Strains, Phase II (KMG-II): from individual species to whole genera.</title>
        <authorList>
            <person name="Goeker M."/>
        </authorList>
    </citation>
    <scope>NUCLEOTIDE SEQUENCE [LARGE SCALE GENOMIC DNA]</scope>
    <source>
        <strain evidence="7 8">DSM 5002</strain>
    </source>
</reference>
<evidence type="ECO:0000256" key="1">
    <source>
        <dbReference type="ARBA" id="ARBA00005254"/>
    </source>
</evidence>
<keyword evidence="2" id="KW-0276">Fatty acid metabolism</keyword>
<dbReference type="Gene3D" id="1.10.12.10">
    <property type="entry name" value="Lyase 2-enoyl-coa Hydratase, Chain A, domain 2"/>
    <property type="match status" value="1"/>
</dbReference>
<dbReference type="SUPFAM" id="SSF52096">
    <property type="entry name" value="ClpP/crotonase"/>
    <property type="match status" value="1"/>
</dbReference>
<dbReference type="GO" id="GO:0006631">
    <property type="term" value="P:fatty acid metabolic process"/>
    <property type="evidence" value="ECO:0007669"/>
    <property type="project" value="UniProtKB-KW"/>
</dbReference>
<comment type="similarity">
    <text evidence="1">Belongs to the enoyl-CoA hydratase/isomerase family.</text>
</comment>
<keyword evidence="4" id="KW-0443">Lipid metabolism</keyword>
<dbReference type="InterPro" id="IPR001753">
    <property type="entry name" value="Enoyl-CoA_hydra/iso"/>
</dbReference>
<sequence length="277" mass="29684">MTEVAANLSTNDLREESPLLMERRGSIVLLTLNRPKARNALSDALLDALSKRLTEIAGDRTAQAVVIDHAPPVFSAGHDLRELTAHRGDPDGGRGFYEKVMRKCAEVMQQIVHLPQPVIAAVSGTATAAGCQLVASCDLAVAAEEAKFATPGVNIGLFCSSPMVALSRNVSRKHAMEMLLTGEMIDAHQAAQYGLVNRVVEAGGVQEAAFKLAEKIAAKSPAIVAIGKEAFYRQAEMPLSQAYDYAAGVMVANMMEPDAEEGIGAFLEKRKPEWKGR</sequence>
<comment type="caution">
    <text evidence="7">The sequence shown here is derived from an EMBL/GenBank/DDBJ whole genome shotgun (WGS) entry which is preliminary data.</text>
</comment>
<protein>
    <recommendedName>
        <fullName evidence="6">Enoyl-CoA hydratase domain-containing protein 3, mitochondrial</fullName>
    </recommendedName>
</protein>
<dbReference type="RefSeq" id="WP_119060778.1">
    <property type="nucleotide sequence ID" value="NZ_QXDF01000001.1"/>
</dbReference>
<dbReference type="OrthoDB" id="9795727at2"/>
<comment type="function">
    <text evidence="5">May play a role in fatty acid biosynthesis and insulin sensitivity.</text>
</comment>
<organism evidence="7 8">
    <name type="scientific">Dichotomicrobium thermohalophilum</name>
    <dbReference type="NCBI Taxonomy" id="933063"/>
    <lineage>
        <taxon>Bacteria</taxon>
        <taxon>Pseudomonadati</taxon>
        <taxon>Pseudomonadota</taxon>
        <taxon>Alphaproteobacteria</taxon>
        <taxon>Hyphomicrobiales</taxon>
        <taxon>Hyphomicrobiaceae</taxon>
        <taxon>Dichotomicrobium</taxon>
    </lineage>
</organism>
<dbReference type="NCBIfam" id="NF006008">
    <property type="entry name" value="PRK08139.1"/>
    <property type="match status" value="1"/>
</dbReference>
<accession>A0A397Q7Y7</accession>
<dbReference type="InterPro" id="IPR029045">
    <property type="entry name" value="ClpP/crotonase-like_dom_sf"/>
</dbReference>
<evidence type="ECO:0000256" key="3">
    <source>
        <dbReference type="ARBA" id="ARBA00022946"/>
    </source>
</evidence>
<evidence type="ECO:0000256" key="4">
    <source>
        <dbReference type="ARBA" id="ARBA00023098"/>
    </source>
</evidence>
<evidence type="ECO:0000313" key="8">
    <source>
        <dbReference type="Proteomes" id="UP000266273"/>
    </source>
</evidence>
<dbReference type="Pfam" id="PF00378">
    <property type="entry name" value="ECH_1"/>
    <property type="match status" value="1"/>
</dbReference>
<evidence type="ECO:0000256" key="2">
    <source>
        <dbReference type="ARBA" id="ARBA00022832"/>
    </source>
</evidence>
<gene>
    <name evidence="7" type="ORF">BXY53_1022</name>
</gene>
<proteinExistence type="inferred from homology"/>